<dbReference type="Proteomes" id="UP000683360">
    <property type="component" value="Unassembled WGS sequence"/>
</dbReference>
<feature type="compositionally biased region" description="Basic and acidic residues" evidence="1">
    <location>
        <begin position="263"/>
        <end position="273"/>
    </location>
</feature>
<evidence type="ECO:0000256" key="1">
    <source>
        <dbReference type="SAM" id="MobiDB-lite"/>
    </source>
</evidence>
<gene>
    <name evidence="2" type="ORF">MEDL_22596</name>
</gene>
<accession>A0A8S3RQ72</accession>
<organism evidence="2 3">
    <name type="scientific">Mytilus edulis</name>
    <name type="common">Blue mussel</name>
    <dbReference type="NCBI Taxonomy" id="6550"/>
    <lineage>
        <taxon>Eukaryota</taxon>
        <taxon>Metazoa</taxon>
        <taxon>Spiralia</taxon>
        <taxon>Lophotrochozoa</taxon>
        <taxon>Mollusca</taxon>
        <taxon>Bivalvia</taxon>
        <taxon>Autobranchia</taxon>
        <taxon>Pteriomorphia</taxon>
        <taxon>Mytilida</taxon>
        <taxon>Mytiloidea</taxon>
        <taxon>Mytilidae</taxon>
        <taxon>Mytilinae</taxon>
        <taxon>Mytilus</taxon>
    </lineage>
</organism>
<name>A0A8S3RQ72_MYTED</name>
<feature type="region of interest" description="Disordered" evidence="1">
    <location>
        <begin position="263"/>
        <end position="282"/>
    </location>
</feature>
<protein>
    <submittedName>
        <fullName evidence="2">Uncharacterized protein</fullName>
    </submittedName>
</protein>
<evidence type="ECO:0000313" key="3">
    <source>
        <dbReference type="Proteomes" id="UP000683360"/>
    </source>
</evidence>
<dbReference type="PANTHER" id="PTHR47642">
    <property type="entry name" value="ATP-DEPENDENT DNA HELICASE"/>
    <property type="match status" value="1"/>
</dbReference>
<sequence>MKQPEFDQKFPTHLILYQFYFTAPTGTAAFNIQGMTVHAAFAINKNATLPYQPLEENLLNKNRPHFEIDTENLEKALQDVKEGKVQETSWASSAPEIEIDRIESEMEKTVEVPENPKIYPNSDSKNKHQKTFFSLRITQISSERNSTRLTQNEQYPAGPVLLHQTLNNLGYVKWRKENKAAVIKYQTFSSEKNPEDYYLSLLQLFLPHRESMTLPSENRPHFEIDTENLEKALQDVKEGKVQETSWASSAPEIEIDRIESEMEKTVEVPEDPKIYPNSDSKNKHQKTFFSLRITQISSERNSTRLTQNEQYPAGPVLLHQTLVFKITLE</sequence>
<dbReference type="EMBL" id="CAJPWZ010001107">
    <property type="protein sequence ID" value="CAG2208394.1"/>
    <property type="molecule type" value="Genomic_DNA"/>
</dbReference>
<reference evidence="2" key="1">
    <citation type="submission" date="2021-03" db="EMBL/GenBank/DDBJ databases">
        <authorList>
            <person name="Bekaert M."/>
        </authorList>
    </citation>
    <scope>NUCLEOTIDE SEQUENCE</scope>
</reference>
<comment type="caution">
    <text evidence="2">The sequence shown here is derived from an EMBL/GenBank/DDBJ whole genome shotgun (WGS) entry which is preliminary data.</text>
</comment>
<dbReference type="AlphaFoldDB" id="A0A8S3RQ72"/>
<dbReference type="InterPro" id="IPR051055">
    <property type="entry name" value="PIF1_helicase"/>
</dbReference>
<proteinExistence type="predicted"/>
<evidence type="ECO:0000313" key="2">
    <source>
        <dbReference type="EMBL" id="CAG2208394.1"/>
    </source>
</evidence>
<keyword evidence="3" id="KW-1185">Reference proteome</keyword>
<dbReference type="PANTHER" id="PTHR47642:SF5">
    <property type="entry name" value="ATP-DEPENDENT DNA HELICASE"/>
    <property type="match status" value="1"/>
</dbReference>